<gene>
    <name evidence="10" type="ORF">Fot_34308</name>
</gene>
<name>A0ABD1SIN7_9LAMI</name>
<feature type="domain" description="Leucine-rich repeat-containing N-terminal plant-type" evidence="9">
    <location>
        <begin position="21"/>
        <end position="64"/>
    </location>
</feature>
<keyword evidence="6" id="KW-1133">Transmembrane helix</keyword>
<evidence type="ECO:0000256" key="5">
    <source>
        <dbReference type="ARBA" id="ARBA00022737"/>
    </source>
</evidence>
<evidence type="ECO:0000313" key="11">
    <source>
        <dbReference type="Proteomes" id="UP001604277"/>
    </source>
</evidence>
<evidence type="ECO:0000256" key="4">
    <source>
        <dbReference type="ARBA" id="ARBA00022729"/>
    </source>
</evidence>
<evidence type="ECO:0000256" key="8">
    <source>
        <dbReference type="ARBA" id="ARBA00023180"/>
    </source>
</evidence>
<keyword evidence="4" id="KW-0732">Signal</keyword>
<dbReference type="PANTHER" id="PTHR48061">
    <property type="entry name" value="LEUCINE-RICH REPEAT RECEPTOR PROTEIN KINASE EMS1-LIKE-RELATED"/>
    <property type="match status" value="1"/>
</dbReference>
<reference evidence="11" key="1">
    <citation type="submission" date="2024-07" db="EMBL/GenBank/DDBJ databases">
        <title>Two chromosome-level genome assemblies of Korean endemic species Abeliophyllum distichum and Forsythia ovata (Oleaceae).</title>
        <authorList>
            <person name="Jang H."/>
        </authorList>
    </citation>
    <scope>NUCLEOTIDE SEQUENCE [LARGE SCALE GENOMIC DNA]</scope>
</reference>
<keyword evidence="8" id="KW-0325">Glycoprotein</keyword>
<keyword evidence="2" id="KW-0433">Leucine-rich repeat</keyword>
<protein>
    <submittedName>
        <fullName evidence="10">Verticillium wilt disease resistance protein</fullName>
    </submittedName>
</protein>
<evidence type="ECO:0000256" key="1">
    <source>
        <dbReference type="ARBA" id="ARBA00004479"/>
    </source>
</evidence>
<keyword evidence="5" id="KW-0677">Repeat</keyword>
<dbReference type="Gene3D" id="3.80.10.10">
    <property type="entry name" value="Ribonuclease Inhibitor"/>
    <property type="match status" value="1"/>
</dbReference>
<comment type="caution">
    <text evidence="10">The sequence shown here is derived from an EMBL/GenBank/DDBJ whole genome shotgun (WGS) entry which is preliminary data.</text>
</comment>
<dbReference type="GO" id="GO:0016020">
    <property type="term" value="C:membrane"/>
    <property type="evidence" value="ECO:0007669"/>
    <property type="project" value="UniProtKB-SubCell"/>
</dbReference>
<dbReference type="InterPro" id="IPR046956">
    <property type="entry name" value="RLP23-like"/>
</dbReference>
<sequence>MATTHLDKSKMPVCSQSRCLEDQKILLLKLKVEFRYDPLASRKLVIWNENEDEDCCSWDGVECDGAGHVISLELDNESIYAGLENSTSLFSLQYLERLILRKRRRRDEIRLASAAHRDAKKAGKKTFYLAHYVGESD</sequence>
<dbReference type="Proteomes" id="UP001604277">
    <property type="component" value="Unassembled WGS sequence"/>
</dbReference>
<evidence type="ECO:0000256" key="7">
    <source>
        <dbReference type="ARBA" id="ARBA00023136"/>
    </source>
</evidence>
<keyword evidence="11" id="KW-1185">Reference proteome</keyword>
<accession>A0ABD1SIN7</accession>
<keyword evidence="3" id="KW-0812">Transmembrane</keyword>
<evidence type="ECO:0000256" key="2">
    <source>
        <dbReference type="ARBA" id="ARBA00022614"/>
    </source>
</evidence>
<dbReference type="AlphaFoldDB" id="A0ABD1SIN7"/>
<evidence type="ECO:0000259" key="9">
    <source>
        <dbReference type="Pfam" id="PF08263"/>
    </source>
</evidence>
<proteinExistence type="predicted"/>
<dbReference type="EMBL" id="JBFOLJ010000010">
    <property type="protein sequence ID" value="KAL2500460.1"/>
    <property type="molecule type" value="Genomic_DNA"/>
</dbReference>
<comment type="subcellular location">
    <subcellularLocation>
        <location evidence="1">Membrane</location>
        <topology evidence="1">Single-pass type I membrane protein</topology>
    </subcellularLocation>
</comment>
<keyword evidence="7" id="KW-0472">Membrane</keyword>
<dbReference type="PANTHER" id="PTHR48061:SF2">
    <property type="entry name" value="RECEPTOR LIKE PROTEIN 30-LIKE"/>
    <property type="match status" value="1"/>
</dbReference>
<evidence type="ECO:0000256" key="6">
    <source>
        <dbReference type="ARBA" id="ARBA00022989"/>
    </source>
</evidence>
<evidence type="ECO:0000256" key="3">
    <source>
        <dbReference type="ARBA" id="ARBA00022692"/>
    </source>
</evidence>
<organism evidence="10 11">
    <name type="scientific">Forsythia ovata</name>
    <dbReference type="NCBI Taxonomy" id="205694"/>
    <lineage>
        <taxon>Eukaryota</taxon>
        <taxon>Viridiplantae</taxon>
        <taxon>Streptophyta</taxon>
        <taxon>Embryophyta</taxon>
        <taxon>Tracheophyta</taxon>
        <taxon>Spermatophyta</taxon>
        <taxon>Magnoliopsida</taxon>
        <taxon>eudicotyledons</taxon>
        <taxon>Gunneridae</taxon>
        <taxon>Pentapetalae</taxon>
        <taxon>asterids</taxon>
        <taxon>lamiids</taxon>
        <taxon>Lamiales</taxon>
        <taxon>Oleaceae</taxon>
        <taxon>Forsythieae</taxon>
        <taxon>Forsythia</taxon>
    </lineage>
</organism>
<dbReference type="Pfam" id="PF08263">
    <property type="entry name" value="LRRNT_2"/>
    <property type="match status" value="1"/>
</dbReference>
<dbReference type="InterPro" id="IPR032675">
    <property type="entry name" value="LRR_dom_sf"/>
</dbReference>
<evidence type="ECO:0000313" key="10">
    <source>
        <dbReference type="EMBL" id="KAL2500460.1"/>
    </source>
</evidence>
<dbReference type="InterPro" id="IPR013210">
    <property type="entry name" value="LRR_N_plant-typ"/>
</dbReference>